<dbReference type="EMBL" id="FMHV01000002">
    <property type="protein sequence ID" value="SCL32634.1"/>
    <property type="molecule type" value="Genomic_DNA"/>
</dbReference>
<dbReference type="OrthoDB" id="3439746at2"/>
<keyword evidence="2" id="KW-1185">Reference proteome</keyword>
<reference evidence="2" key="1">
    <citation type="submission" date="2016-06" db="EMBL/GenBank/DDBJ databases">
        <authorList>
            <person name="Varghese N."/>
            <person name="Submissions Spin"/>
        </authorList>
    </citation>
    <scope>NUCLEOTIDE SEQUENCE [LARGE SCALE GENOMIC DNA]</scope>
    <source>
        <strain evidence="2">DSM 45431</strain>
    </source>
</reference>
<dbReference type="RefSeq" id="WP_141715129.1">
    <property type="nucleotide sequence ID" value="NZ_FMHV01000002.1"/>
</dbReference>
<protein>
    <submittedName>
        <fullName evidence="1">Uncharacterized protein</fullName>
    </submittedName>
</protein>
<dbReference type="Proteomes" id="UP000199413">
    <property type="component" value="Unassembled WGS sequence"/>
</dbReference>
<dbReference type="AlphaFoldDB" id="A0A1C6SSL8"/>
<evidence type="ECO:0000313" key="2">
    <source>
        <dbReference type="Proteomes" id="UP000199413"/>
    </source>
</evidence>
<organism evidence="1 2">
    <name type="scientific">Micromonospora rhizosphaerae</name>
    <dbReference type="NCBI Taxonomy" id="568872"/>
    <lineage>
        <taxon>Bacteria</taxon>
        <taxon>Bacillati</taxon>
        <taxon>Actinomycetota</taxon>
        <taxon>Actinomycetes</taxon>
        <taxon>Micromonosporales</taxon>
        <taxon>Micromonosporaceae</taxon>
        <taxon>Micromonospora</taxon>
    </lineage>
</organism>
<name>A0A1C6SSL8_9ACTN</name>
<accession>A0A1C6SSL8</accession>
<evidence type="ECO:0000313" key="1">
    <source>
        <dbReference type="EMBL" id="SCL32634.1"/>
    </source>
</evidence>
<gene>
    <name evidence="1" type="ORF">GA0070624_4527</name>
</gene>
<dbReference type="STRING" id="568872.GA0070624_4527"/>
<proteinExistence type="predicted"/>
<sequence>MDTRHGGVPRGEPAPGSGLPHRPLAAAIAALLATAGALVATEQPAAALITYVRPVSVSYTDARQPTMSFQGTDGTVPVGTSDVDGAKQTSRAYFTFDLSGYHGRRIINAVGISGESTVNDCDKPRELELWHTDTPAGFPTWETAPTVREKIADFNPLTSCPSGYLELSLTEAIRQAVADRQDRITIMARIAGDHEESKHYGRRIKDLGISLTHNRAPNVPGKLAVGIYPCADNLFINTTAPYLTAELTDPDVNQTGGGDWVTATFAWWPVDRPAERTEWTSYYSLDAPATFRYDVPYGLMVDGVTYAFAVRAADEYDVSAWSPECRFTVDTVAPPEPTVSSTDYPPGWEGPGYGGPGIPGRFTFSANGADDVKGYYYGDWGPAHYVAAESLGASVTITYTPTSPGTHSLYVQSVDRAGNLSAEMTQYEFVVASPAA</sequence>